<feature type="chain" id="PRO_5005574993" evidence="9">
    <location>
        <begin position="19"/>
        <end position="757"/>
    </location>
</feature>
<comment type="caution">
    <text evidence="8">Lacks conserved residue(s) required for the propagation of feature annotation.</text>
</comment>
<reference evidence="11 12" key="1">
    <citation type="submission" date="2015-07" db="EMBL/GenBank/DDBJ databases">
        <title>The genome of Habropoda laboriosa.</title>
        <authorList>
            <person name="Pan H."/>
            <person name="Kapheim K."/>
        </authorList>
    </citation>
    <scope>NUCLEOTIDE SEQUENCE [LARGE SCALE GENOMIC DNA]</scope>
    <source>
        <strain evidence="11">0110345459</strain>
    </source>
</reference>
<dbReference type="GO" id="GO:0006508">
    <property type="term" value="P:proteolysis"/>
    <property type="evidence" value="ECO:0007669"/>
    <property type="project" value="UniProtKB-KW"/>
</dbReference>
<evidence type="ECO:0000256" key="4">
    <source>
        <dbReference type="ARBA" id="ARBA00022833"/>
    </source>
</evidence>
<dbReference type="Gene3D" id="3.40.1620.60">
    <property type="match status" value="1"/>
</dbReference>
<keyword evidence="7" id="KW-0325">Glycoprotein</keyword>
<dbReference type="Gene3D" id="3.40.390.10">
    <property type="entry name" value="Collagenase (Catalytic Domain)"/>
    <property type="match status" value="1"/>
</dbReference>
<dbReference type="GO" id="GO:0004222">
    <property type="term" value="F:metalloendopeptidase activity"/>
    <property type="evidence" value="ECO:0007669"/>
    <property type="project" value="InterPro"/>
</dbReference>
<feature type="signal peptide" evidence="9">
    <location>
        <begin position="1"/>
        <end position="18"/>
    </location>
</feature>
<dbReference type="EMBL" id="KQ414667">
    <property type="protein sequence ID" value="KOC64827.1"/>
    <property type="molecule type" value="Genomic_DNA"/>
</dbReference>
<feature type="domain" description="Peptidase M12B" evidence="10">
    <location>
        <begin position="177"/>
        <end position="396"/>
    </location>
</feature>
<dbReference type="PANTHER" id="PTHR13723">
    <property type="entry name" value="ADAMTS A DISINTEGRIN AND METALLOPROTEASE WITH THROMBOSPONDIN MOTIFS PROTEASE"/>
    <property type="match status" value="1"/>
</dbReference>
<dbReference type="GO" id="GO:0030198">
    <property type="term" value="P:extracellular matrix organization"/>
    <property type="evidence" value="ECO:0007669"/>
    <property type="project" value="TreeGrafter"/>
</dbReference>
<dbReference type="AlphaFoldDB" id="A0A0L7R1T7"/>
<protein>
    <submittedName>
        <fullName evidence="11">A disintegrin and metalloproteinase with thrombospondin motifs 2</fullName>
    </submittedName>
</protein>
<dbReference type="OrthoDB" id="10035764at2759"/>
<feature type="binding site" evidence="8">
    <location>
        <position position="354"/>
    </location>
    <ligand>
        <name>Zn(2+)</name>
        <dbReference type="ChEBI" id="CHEBI:29105"/>
        <note>catalytic</note>
    </ligand>
</feature>
<keyword evidence="4 8" id="KW-0862">Zinc</keyword>
<keyword evidence="11" id="KW-0401">Integrin</keyword>
<evidence type="ECO:0000256" key="5">
    <source>
        <dbReference type="ARBA" id="ARBA00023049"/>
    </source>
</evidence>
<dbReference type="InterPro" id="IPR050439">
    <property type="entry name" value="ADAMTS_ADAMTS-like"/>
</dbReference>
<dbReference type="GO" id="GO:0046872">
    <property type="term" value="F:metal ion binding"/>
    <property type="evidence" value="ECO:0007669"/>
    <property type="project" value="UniProtKB-KW"/>
</dbReference>
<organism evidence="11 12">
    <name type="scientific">Habropoda laboriosa</name>
    <dbReference type="NCBI Taxonomy" id="597456"/>
    <lineage>
        <taxon>Eukaryota</taxon>
        <taxon>Metazoa</taxon>
        <taxon>Ecdysozoa</taxon>
        <taxon>Arthropoda</taxon>
        <taxon>Hexapoda</taxon>
        <taxon>Insecta</taxon>
        <taxon>Pterygota</taxon>
        <taxon>Neoptera</taxon>
        <taxon>Endopterygota</taxon>
        <taxon>Hymenoptera</taxon>
        <taxon>Apocrita</taxon>
        <taxon>Aculeata</taxon>
        <taxon>Apoidea</taxon>
        <taxon>Anthophila</taxon>
        <taxon>Apidae</taxon>
        <taxon>Habropoda</taxon>
    </lineage>
</organism>
<evidence type="ECO:0000259" key="10">
    <source>
        <dbReference type="PROSITE" id="PS50215"/>
    </source>
</evidence>
<dbReference type="Pfam" id="PF17771">
    <property type="entry name" value="ADAMTS_CR_2"/>
    <property type="match status" value="1"/>
</dbReference>
<dbReference type="SUPFAM" id="SSF55486">
    <property type="entry name" value="Metalloproteases ('zincins'), catalytic domain"/>
    <property type="match status" value="1"/>
</dbReference>
<evidence type="ECO:0000256" key="1">
    <source>
        <dbReference type="ARBA" id="ARBA00022670"/>
    </source>
</evidence>
<feature type="active site" evidence="8">
    <location>
        <position position="345"/>
    </location>
</feature>
<dbReference type="PROSITE" id="PS50215">
    <property type="entry name" value="ADAM_MEPRO"/>
    <property type="match status" value="1"/>
</dbReference>
<gene>
    <name evidence="11" type="ORF">WH47_00330</name>
</gene>
<proteinExistence type="predicted"/>
<feature type="binding site" evidence="8">
    <location>
        <position position="344"/>
    </location>
    <ligand>
        <name>Zn(2+)</name>
        <dbReference type="ChEBI" id="CHEBI:29105"/>
        <note>catalytic</note>
    </ligand>
</feature>
<dbReference type="STRING" id="597456.A0A0L7R1T7"/>
<evidence type="ECO:0000256" key="3">
    <source>
        <dbReference type="ARBA" id="ARBA00022801"/>
    </source>
</evidence>
<keyword evidence="12" id="KW-1185">Reference proteome</keyword>
<dbReference type="InterPro" id="IPR041645">
    <property type="entry name" value="ADAMTS_CR_2"/>
</dbReference>
<name>A0A0L7R1T7_9HYME</name>
<keyword evidence="9" id="KW-0732">Signal</keyword>
<dbReference type="Pfam" id="PF13574">
    <property type="entry name" value="Reprolysin_2"/>
    <property type="match status" value="1"/>
</dbReference>
<evidence type="ECO:0000256" key="8">
    <source>
        <dbReference type="PROSITE-ProRule" id="PRU00276"/>
    </source>
</evidence>
<keyword evidence="3" id="KW-0378">Hydrolase</keyword>
<dbReference type="GO" id="GO:0031012">
    <property type="term" value="C:extracellular matrix"/>
    <property type="evidence" value="ECO:0007669"/>
    <property type="project" value="TreeGrafter"/>
</dbReference>
<feature type="binding site" evidence="8">
    <location>
        <position position="348"/>
    </location>
    <ligand>
        <name>Zn(2+)</name>
        <dbReference type="ChEBI" id="CHEBI:29105"/>
        <note>catalytic</note>
    </ligand>
</feature>
<keyword evidence="2 8" id="KW-0479">Metal-binding</keyword>
<dbReference type="InterPro" id="IPR036383">
    <property type="entry name" value="TSP1_rpt_sf"/>
</dbReference>
<evidence type="ECO:0000256" key="6">
    <source>
        <dbReference type="ARBA" id="ARBA00023157"/>
    </source>
</evidence>
<evidence type="ECO:0000256" key="2">
    <source>
        <dbReference type="ARBA" id="ARBA00022723"/>
    </source>
</evidence>
<keyword evidence="6" id="KW-1015">Disulfide bond</keyword>
<dbReference type="Gene3D" id="2.20.100.10">
    <property type="entry name" value="Thrombospondin type-1 (TSP1) repeat"/>
    <property type="match status" value="1"/>
</dbReference>
<evidence type="ECO:0000256" key="9">
    <source>
        <dbReference type="SAM" id="SignalP"/>
    </source>
</evidence>
<dbReference type="Proteomes" id="UP000053825">
    <property type="component" value="Unassembled WGS sequence"/>
</dbReference>
<evidence type="ECO:0000313" key="11">
    <source>
        <dbReference type="EMBL" id="KOC64827.1"/>
    </source>
</evidence>
<keyword evidence="5" id="KW-0482">Metalloprotease</keyword>
<dbReference type="PANTHER" id="PTHR13723:SF294">
    <property type="entry name" value="A DISINTEGRIN AND METALLOPROTEINASE WITH THROMBOSPONDIN MOTIFS 7-LIKE PROTEIN"/>
    <property type="match status" value="1"/>
</dbReference>
<evidence type="ECO:0000313" key="12">
    <source>
        <dbReference type="Proteomes" id="UP000053825"/>
    </source>
</evidence>
<keyword evidence="1" id="KW-0645">Protease</keyword>
<accession>A0A0L7R1T7</accession>
<evidence type="ECO:0000256" key="7">
    <source>
        <dbReference type="ARBA" id="ARBA00023180"/>
    </source>
</evidence>
<dbReference type="GO" id="GO:0007229">
    <property type="term" value="P:integrin-mediated signaling pathway"/>
    <property type="evidence" value="ECO:0007669"/>
    <property type="project" value="UniProtKB-KW"/>
</dbReference>
<dbReference type="InterPro" id="IPR001590">
    <property type="entry name" value="Peptidase_M12B"/>
</dbReference>
<dbReference type="InterPro" id="IPR024079">
    <property type="entry name" value="MetalloPept_cat_dom_sf"/>
</dbReference>
<sequence length="757" mass="85432">MAFVLETVLFVLFSVTCATDMQDIEIVLLPLWNAEDRIEVPLSFKAFDQSVDLTLRRNDKITASRFQVWKHTDEDTFEEVPELGKSISCHYLHRNDFSSAAVSLCGERGVHGLVFLENVTLEITPLQNEEISFFDDHVIRERSDTLGEPHVVKRAYEGNQIGEPDENLYRNNPNDALTLELALFFDEAGYNLFSPFFDRNDEQILDMLLAYVNGVQAVYHHPSLGVTIDISLVRLDIMQKQPRDLPDHGGERGRLLDSFCSYSMKKNPPDEFHPNHWDMSLYVSGLDFYVTEAGQKNSATMGLAVVGGLCIDQYSCVIAELGVTNQFGKPFPSAGFTSVYIAAHEIGHNKYTNHSSLKSLGMHHDSTGNSCPKDGYIMSPSRGTNGETIWSECSRDVAEKLSYMKPCLADKSTPPSNSRLDHTRFFNLPGREWTAKRQCEVLLRDKDATVATFYKACESLQCKTPHRSGYYFAGPALDGTYCAAGKECRGGECKNSLQIYPGSNIPFVQPGGWSDWKNGPCKSGCLFKSTGYRNRQRFCNKPTPKNTETGCQGLHYDVALCRDDNLCKKKRKSIVDFATLRCGEFSERLPELDGKGGGLQAPHETERPWMACAIFCRRKDIASYYTPRVELNDLGLDPYFPDGTWCHTEEGQNYFCRQHHCLPENFHFEKTQLKDRTNDRDDMVFGPQNAHAAGGLGLNDQVIKYFSLGPDGLPLLTSLSHGIGFPPDDDEWIDKDYVELVKPTEEIVFESLYRMRK</sequence>